<dbReference type="PaxDb" id="882-DVU_1162"/>
<sequence length="63" mass="7192">MPAARQPRAPALLTRTFVGLRPPRSLHEHNMNSDDGHLKEHQTLARLSLFHTAKQQENRNADL</sequence>
<name>Q72CX1_NITV2</name>
<dbReference type="HOGENOM" id="CLU_2878589_0_0_7"/>
<organism evidence="1 2">
    <name type="scientific">Nitratidesulfovibrio vulgaris (strain ATCC 29579 / DSM 644 / CCUG 34227 / NCIMB 8303 / VKM B-1760 / Hildenborough)</name>
    <name type="common">Desulfovibrio vulgaris</name>
    <dbReference type="NCBI Taxonomy" id="882"/>
    <lineage>
        <taxon>Bacteria</taxon>
        <taxon>Pseudomonadati</taxon>
        <taxon>Thermodesulfobacteriota</taxon>
        <taxon>Desulfovibrionia</taxon>
        <taxon>Desulfovibrionales</taxon>
        <taxon>Desulfovibrionaceae</taxon>
        <taxon>Nitratidesulfovibrio</taxon>
    </lineage>
</organism>
<keyword evidence="2" id="KW-1185">Reference proteome</keyword>
<dbReference type="EnsemblBacteria" id="AAS95640">
    <property type="protein sequence ID" value="AAS95640"/>
    <property type="gene ID" value="DVU_1162"/>
</dbReference>
<accession>Q72CX1</accession>
<dbReference type="AlphaFoldDB" id="Q72CX1"/>
<protein>
    <submittedName>
        <fullName evidence="1">Uncharacterized protein</fullName>
    </submittedName>
</protein>
<dbReference type="KEGG" id="dvu:DVU_1162"/>
<evidence type="ECO:0000313" key="2">
    <source>
        <dbReference type="Proteomes" id="UP000002194"/>
    </source>
</evidence>
<dbReference type="Proteomes" id="UP000002194">
    <property type="component" value="Chromosome"/>
</dbReference>
<gene>
    <name evidence="1" type="ordered locus">DVU_1162</name>
</gene>
<dbReference type="STRING" id="882.DVU_1162"/>
<reference evidence="1 2" key="1">
    <citation type="journal article" date="2004" name="Nat. Biotechnol.">
        <title>The genome sequence of the anaerobic, sulfate-reducing bacterium Desulfovibrio vulgaris Hildenborough.</title>
        <authorList>
            <person name="Heidelberg J.F."/>
            <person name="Seshadri R."/>
            <person name="Haveman S.A."/>
            <person name="Hemme C.L."/>
            <person name="Paulsen I.T."/>
            <person name="Kolonay J.F."/>
            <person name="Eisen J.A."/>
            <person name="Ward N."/>
            <person name="Methe B."/>
            <person name="Brinkac L.M."/>
            <person name="Daugherty S.C."/>
            <person name="Deboy R.T."/>
            <person name="Dodson R.J."/>
            <person name="Durkin A.S."/>
            <person name="Madupu R."/>
            <person name="Nelson W.C."/>
            <person name="Sullivan S.A."/>
            <person name="Fouts D."/>
            <person name="Haft D.H."/>
            <person name="Selengut J."/>
            <person name="Peterson J.D."/>
            <person name="Davidsen T.M."/>
            <person name="Zafar N."/>
            <person name="Zhou L."/>
            <person name="Radune D."/>
            <person name="Dimitrov G."/>
            <person name="Hance M."/>
            <person name="Tran K."/>
            <person name="Khouri H."/>
            <person name="Gill J."/>
            <person name="Utterback T.R."/>
            <person name="Feldblyum T.V."/>
            <person name="Wall J.D."/>
            <person name="Voordouw G."/>
            <person name="Fraser C.M."/>
        </authorList>
    </citation>
    <scope>NUCLEOTIDE SEQUENCE [LARGE SCALE GENOMIC DNA]</scope>
    <source>
        <strain evidence="2">ATCC 29579 / DSM 644 / NCIMB 8303 / VKM B-1760 / Hildenborough</strain>
    </source>
</reference>
<dbReference type="EMBL" id="AE017285">
    <property type="protein sequence ID" value="AAS95640.1"/>
    <property type="molecule type" value="Genomic_DNA"/>
</dbReference>
<proteinExistence type="predicted"/>
<evidence type="ECO:0000313" key="1">
    <source>
        <dbReference type="EMBL" id="AAS95640.1"/>
    </source>
</evidence>